<keyword evidence="5 7" id="KW-1133">Transmembrane helix</keyword>
<feature type="transmembrane region" description="Helical" evidence="7">
    <location>
        <begin position="220"/>
        <end position="241"/>
    </location>
</feature>
<sequence>MHDLPSENTQTTGNLTPSAGQIEREFTVKARTQTQLVVRRFLQHKLAVVSVFVLVAIVLLAFVGGALWHYSYTDITPDNSVSPSARHPFGTDNLGYDEFARVMRGTQRSLEIAFTVAILATIVGTVWGAIAGYYRGIADSAMMRFVDLVLTIPIIAAGALLGHHFQSAGWWALALVIAGLSWPAVSRIVRGQTLSLREKEYVEAARALGAKDSRIIFRHILPNVIGQVIVVVTILVALAILTESSLSYLGFGVQAPDTSLGTLIASAQTALQGGQWWLFYFPGIMIILICLSVNFIGDGLRDAFDPSQQRVRA</sequence>
<feature type="transmembrane region" description="Helical" evidence="7">
    <location>
        <begin position="277"/>
        <end position="297"/>
    </location>
</feature>
<dbReference type="Pfam" id="PF12911">
    <property type="entry name" value="OppC_N"/>
    <property type="match status" value="1"/>
</dbReference>
<dbReference type="SUPFAM" id="SSF161098">
    <property type="entry name" value="MetI-like"/>
    <property type="match status" value="1"/>
</dbReference>
<evidence type="ECO:0000313" key="9">
    <source>
        <dbReference type="EMBL" id="MBR7826808.1"/>
    </source>
</evidence>
<feature type="domain" description="ABC transmembrane type-1" evidence="8">
    <location>
        <begin position="106"/>
        <end position="297"/>
    </location>
</feature>
<reference evidence="9" key="1">
    <citation type="submission" date="2021-04" db="EMBL/GenBank/DDBJ databases">
        <title>Genome based classification of Actinospica acidithermotolerans sp. nov., an actinobacterium isolated from an Indonesian hot spring.</title>
        <authorList>
            <person name="Kusuma A.B."/>
            <person name="Putra K.E."/>
            <person name="Nafisah S."/>
            <person name="Loh J."/>
            <person name="Nouioui I."/>
            <person name="Goodfellow M."/>
        </authorList>
    </citation>
    <scope>NUCLEOTIDE SEQUENCE</scope>
    <source>
        <strain evidence="9">MGRD01-02</strain>
    </source>
</reference>
<name>A0A941EA47_9ACTN</name>
<dbReference type="GO" id="GO:0005886">
    <property type="term" value="C:plasma membrane"/>
    <property type="evidence" value="ECO:0007669"/>
    <property type="project" value="UniProtKB-SubCell"/>
</dbReference>
<evidence type="ECO:0000256" key="6">
    <source>
        <dbReference type="ARBA" id="ARBA00023136"/>
    </source>
</evidence>
<evidence type="ECO:0000256" key="1">
    <source>
        <dbReference type="ARBA" id="ARBA00004651"/>
    </source>
</evidence>
<evidence type="ECO:0000256" key="3">
    <source>
        <dbReference type="ARBA" id="ARBA00022475"/>
    </source>
</evidence>
<evidence type="ECO:0000256" key="2">
    <source>
        <dbReference type="ARBA" id="ARBA00022448"/>
    </source>
</evidence>
<evidence type="ECO:0000313" key="10">
    <source>
        <dbReference type="Proteomes" id="UP000676325"/>
    </source>
</evidence>
<evidence type="ECO:0000256" key="4">
    <source>
        <dbReference type="ARBA" id="ARBA00022692"/>
    </source>
</evidence>
<feature type="transmembrane region" description="Helical" evidence="7">
    <location>
        <begin position="46"/>
        <end position="70"/>
    </location>
</feature>
<keyword evidence="10" id="KW-1185">Reference proteome</keyword>
<proteinExistence type="inferred from homology"/>
<comment type="caution">
    <text evidence="9">The sequence shown here is derived from an EMBL/GenBank/DDBJ whole genome shotgun (WGS) entry which is preliminary data.</text>
</comment>
<gene>
    <name evidence="9" type="ORF">KDK95_10890</name>
</gene>
<dbReference type="Pfam" id="PF00528">
    <property type="entry name" value="BPD_transp_1"/>
    <property type="match status" value="1"/>
</dbReference>
<dbReference type="PANTHER" id="PTHR43386:SF1">
    <property type="entry name" value="D,D-DIPEPTIDE TRANSPORT SYSTEM PERMEASE PROTEIN DDPC-RELATED"/>
    <property type="match status" value="1"/>
</dbReference>
<comment type="subcellular location">
    <subcellularLocation>
        <location evidence="1 7">Cell membrane</location>
        <topology evidence="1 7">Multi-pass membrane protein</topology>
    </subcellularLocation>
</comment>
<organism evidence="9 10">
    <name type="scientific">Actinospica acidithermotolerans</name>
    <dbReference type="NCBI Taxonomy" id="2828514"/>
    <lineage>
        <taxon>Bacteria</taxon>
        <taxon>Bacillati</taxon>
        <taxon>Actinomycetota</taxon>
        <taxon>Actinomycetes</taxon>
        <taxon>Catenulisporales</taxon>
        <taxon>Actinospicaceae</taxon>
        <taxon>Actinospica</taxon>
    </lineage>
</organism>
<dbReference type="AlphaFoldDB" id="A0A941EA47"/>
<feature type="transmembrane region" description="Helical" evidence="7">
    <location>
        <begin position="145"/>
        <end position="162"/>
    </location>
</feature>
<dbReference type="Gene3D" id="1.10.3720.10">
    <property type="entry name" value="MetI-like"/>
    <property type="match status" value="1"/>
</dbReference>
<evidence type="ECO:0000256" key="7">
    <source>
        <dbReference type="RuleBase" id="RU363032"/>
    </source>
</evidence>
<keyword evidence="2 7" id="KW-0813">Transport</keyword>
<dbReference type="InterPro" id="IPR035906">
    <property type="entry name" value="MetI-like_sf"/>
</dbReference>
<feature type="transmembrane region" description="Helical" evidence="7">
    <location>
        <begin position="112"/>
        <end position="133"/>
    </location>
</feature>
<keyword evidence="4 7" id="KW-0812">Transmembrane</keyword>
<keyword evidence="6 7" id="KW-0472">Membrane</keyword>
<dbReference type="Proteomes" id="UP000676325">
    <property type="component" value="Unassembled WGS sequence"/>
</dbReference>
<dbReference type="CDD" id="cd06261">
    <property type="entry name" value="TM_PBP2"/>
    <property type="match status" value="1"/>
</dbReference>
<accession>A0A941EA47</accession>
<dbReference type="InterPro" id="IPR050366">
    <property type="entry name" value="BP-dependent_transpt_permease"/>
</dbReference>
<dbReference type="InterPro" id="IPR025966">
    <property type="entry name" value="OppC_N"/>
</dbReference>
<dbReference type="PANTHER" id="PTHR43386">
    <property type="entry name" value="OLIGOPEPTIDE TRANSPORT SYSTEM PERMEASE PROTEIN APPC"/>
    <property type="match status" value="1"/>
</dbReference>
<protein>
    <submittedName>
        <fullName evidence="9">ABC transporter permease</fullName>
    </submittedName>
</protein>
<dbReference type="GO" id="GO:0055085">
    <property type="term" value="P:transmembrane transport"/>
    <property type="evidence" value="ECO:0007669"/>
    <property type="project" value="InterPro"/>
</dbReference>
<evidence type="ECO:0000256" key="5">
    <source>
        <dbReference type="ARBA" id="ARBA00022989"/>
    </source>
</evidence>
<comment type="similarity">
    <text evidence="7">Belongs to the binding-protein-dependent transport system permease family.</text>
</comment>
<dbReference type="InterPro" id="IPR000515">
    <property type="entry name" value="MetI-like"/>
</dbReference>
<keyword evidence="3" id="KW-1003">Cell membrane</keyword>
<evidence type="ECO:0000259" key="8">
    <source>
        <dbReference type="PROSITE" id="PS50928"/>
    </source>
</evidence>
<dbReference type="RefSeq" id="WP_212517953.1">
    <property type="nucleotide sequence ID" value="NZ_JAGSOH010000023.1"/>
</dbReference>
<dbReference type="PROSITE" id="PS50928">
    <property type="entry name" value="ABC_TM1"/>
    <property type="match status" value="1"/>
</dbReference>
<dbReference type="EMBL" id="JAGSOH010000023">
    <property type="protein sequence ID" value="MBR7826808.1"/>
    <property type="molecule type" value="Genomic_DNA"/>
</dbReference>
<feature type="transmembrane region" description="Helical" evidence="7">
    <location>
        <begin position="168"/>
        <end position="189"/>
    </location>
</feature>